<comment type="caution">
    <text evidence="1">The sequence shown here is derived from an EMBL/GenBank/DDBJ whole genome shotgun (WGS) entry which is preliminary data.</text>
</comment>
<gene>
    <name evidence="1" type="ORF">FY528_18030</name>
</gene>
<keyword evidence="2" id="KW-1185">Reference proteome</keyword>
<name>A0A5D6USE7_9BACT</name>
<dbReference type="EMBL" id="VTHL01000024">
    <property type="protein sequence ID" value="TYZ06413.1"/>
    <property type="molecule type" value="Genomic_DNA"/>
</dbReference>
<dbReference type="PROSITE" id="PS51257">
    <property type="entry name" value="PROKAR_LIPOPROTEIN"/>
    <property type="match status" value="1"/>
</dbReference>
<evidence type="ECO:0000313" key="2">
    <source>
        <dbReference type="Proteomes" id="UP000322791"/>
    </source>
</evidence>
<accession>A0A5D6USE7</accession>
<organism evidence="1 2">
    <name type="scientific">Hymenobacter lutimineralis</name>
    <dbReference type="NCBI Taxonomy" id="2606448"/>
    <lineage>
        <taxon>Bacteria</taxon>
        <taxon>Pseudomonadati</taxon>
        <taxon>Bacteroidota</taxon>
        <taxon>Cytophagia</taxon>
        <taxon>Cytophagales</taxon>
        <taxon>Hymenobacteraceae</taxon>
        <taxon>Hymenobacter</taxon>
    </lineage>
</organism>
<dbReference type="RefSeq" id="WP_149072424.1">
    <property type="nucleotide sequence ID" value="NZ_VTHL01000024.1"/>
</dbReference>
<dbReference type="Proteomes" id="UP000322791">
    <property type="component" value="Unassembled WGS sequence"/>
</dbReference>
<protein>
    <recommendedName>
        <fullName evidence="3">DUF3313 domain-containing protein</fullName>
    </recommendedName>
</protein>
<sequence>MLTLRYVMVLCAFPALFLGSCRSADRIMFKPNPSALSTRLPALEVAVENGPLNRIEDEATTDPIQLFQREAKQNLLESNDSSAKFGFVKLQVTEAKLTRAGKGFHVIQMLGMLTPSLLGIPVEYFRTRLRAELQVLDANGEVVGSYVGTGNSNVRVAMYHGYSQTSAPRLADTEALRQALAQIKPQLDSASARLRTRLISTGPMEVAGTAAGYELPPAAASTTQPNEE</sequence>
<evidence type="ECO:0008006" key="3">
    <source>
        <dbReference type="Google" id="ProtNLM"/>
    </source>
</evidence>
<evidence type="ECO:0000313" key="1">
    <source>
        <dbReference type="EMBL" id="TYZ06413.1"/>
    </source>
</evidence>
<proteinExistence type="predicted"/>
<dbReference type="AlphaFoldDB" id="A0A5D6USE7"/>
<reference evidence="1 2" key="1">
    <citation type="submission" date="2019-08" db="EMBL/GenBank/DDBJ databases">
        <authorList>
            <person name="Seo M.-J."/>
        </authorList>
    </citation>
    <scope>NUCLEOTIDE SEQUENCE [LARGE SCALE GENOMIC DNA]</scope>
    <source>
        <strain evidence="1 2">KIGAM108</strain>
    </source>
</reference>